<comment type="catalytic activity">
    <reaction evidence="8">
        <text>cob(II)yrinate + 2 L-glutamine + 2 ATP + 2 H2O = cob(II)yrinate a,c diamide + 2 L-glutamate + 2 ADP + 2 phosphate + 2 H(+)</text>
        <dbReference type="Rhea" id="RHEA:26289"/>
        <dbReference type="ChEBI" id="CHEBI:15377"/>
        <dbReference type="ChEBI" id="CHEBI:15378"/>
        <dbReference type="ChEBI" id="CHEBI:29985"/>
        <dbReference type="ChEBI" id="CHEBI:30616"/>
        <dbReference type="ChEBI" id="CHEBI:43474"/>
        <dbReference type="ChEBI" id="CHEBI:58359"/>
        <dbReference type="ChEBI" id="CHEBI:58537"/>
        <dbReference type="ChEBI" id="CHEBI:58894"/>
        <dbReference type="ChEBI" id="CHEBI:456216"/>
        <dbReference type="EC" id="6.3.5.11"/>
    </reaction>
</comment>
<dbReference type="GO" id="GO:0042242">
    <property type="term" value="F:cobyrinic acid a,c-diamide synthase activity"/>
    <property type="evidence" value="ECO:0007669"/>
    <property type="project" value="UniProtKB-UniRule"/>
</dbReference>
<dbReference type="InterPro" id="IPR011698">
    <property type="entry name" value="GATase_3"/>
</dbReference>
<dbReference type="GeneID" id="9346176"/>
<dbReference type="NCBIfam" id="TIGR00379">
    <property type="entry name" value="cobB"/>
    <property type="match status" value="1"/>
</dbReference>
<evidence type="ECO:0000259" key="10">
    <source>
        <dbReference type="Pfam" id="PF07685"/>
    </source>
</evidence>
<dbReference type="CDD" id="cd05388">
    <property type="entry name" value="CobB_N"/>
    <property type="match status" value="1"/>
</dbReference>
<evidence type="ECO:0000256" key="5">
    <source>
        <dbReference type="ARBA" id="ARBA00022840"/>
    </source>
</evidence>
<dbReference type="NCBIfam" id="NF033195">
    <property type="entry name" value="F430_CfbB"/>
    <property type="match status" value="1"/>
</dbReference>
<comment type="similarity">
    <text evidence="8">Belongs to the CobB/CbiA family.</text>
</comment>
<comment type="cofactor">
    <cofactor evidence="1 8">
        <name>Mg(2+)</name>
        <dbReference type="ChEBI" id="CHEBI:18420"/>
    </cofactor>
</comment>
<dbReference type="Proteomes" id="UP000000391">
    <property type="component" value="Chromosome"/>
</dbReference>
<dbReference type="PANTHER" id="PTHR43873:SF1">
    <property type="entry name" value="COBYRINATE A,C-DIAMIDE SYNTHASE"/>
    <property type="match status" value="1"/>
</dbReference>
<evidence type="ECO:0000256" key="6">
    <source>
        <dbReference type="ARBA" id="ARBA00022842"/>
    </source>
</evidence>
<keyword evidence="8" id="KW-0484">Methanogenesis</keyword>
<dbReference type="Pfam" id="PF07685">
    <property type="entry name" value="GATase_3"/>
    <property type="match status" value="1"/>
</dbReference>
<dbReference type="GO" id="GO:0009236">
    <property type="term" value="P:cobalamin biosynthetic process"/>
    <property type="evidence" value="ECO:0007669"/>
    <property type="project" value="UniProtKB-UniRule"/>
</dbReference>
<evidence type="ECO:0000313" key="12">
    <source>
        <dbReference type="Proteomes" id="UP000000391"/>
    </source>
</evidence>
<organism evidence="11 12">
    <name type="scientific">Methanohalobium evestigatum (strain ATCC BAA-1072 / DSM 3721 / NBRC 107634 / OCM 161 / Z-7303)</name>
    <dbReference type="NCBI Taxonomy" id="644295"/>
    <lineage>
        <taxon>Archaea</taxon>
        <taxon>Methanobacteriati</taxon>
        <taxon>Methanobacteriota</taxon>
        <taxon>Stenosarchaea group</taxon>
        <taxon>Methanomicrobia</taxon>
        <taxon>Methanosarcinales</taxon>
        <taxon>Methanosarcinaceae</taxon>
        <taxon>Methanohalobium</taxon>
    </lineage>
</organism>
<comment type="pathway">
    <text evidence="8">Cofactor biosynthesis; adenosylcobalamin biosynthesis; cob(II)yrinate a,c-diamide from sirohydrochlorin (anaerobic route): step 10/10.</text>
</comment>
<proteinExistence type="inferred from homology"/>
<reference evidence="11 12" key="1">
    <citation type="submission" date="2010-06" db="EMBL/GenBank/DDBJ databases">
        <title>Complete sequence chromosome of Methanohalobium evestigatum Z-7303.</title>
        <authorList>
            <consortium name="US DOE Joint Genome Institute"/>
            <person name="Lucas S."/>
            <person name="Copeland A."/>
            <person name="Lapidus A."/>
            <person name="Cheng J.-F."/>
            <person name="Bruce D."/>
            <person name="Goodwin L."/>
            <person name="Pitluck S."/>
            <person name="Saunders E."/>
            <person name="Detter J.C."/>
            <person name="Han C."/>
            <person name="Tapia R."/>
            <person name="Land M."/>
            <person name="Hauser L."/>
            <person name="Kyrpides N."/>
            <person name="Mikhailova N."/>
            <person name="Sieprawska-Lupa M."/>
            <person name="Whitman W.B."/>
            <person name="Anderson I."/>
            <person name="Woyke T."/>
        </authorList>
    </citation>
    <scope>NUCLEOTIDE SEQUENCE [LARGE SCALE GENOMIC DNA]</scope>
    <source>
        <strain evidence="12">ATCC BAA-1072 / DSM 3721 / NBRC 107634 / OCM 161 / Z-7303</strain>
    </source>
</reference>
<dbReference type="InterPro" id="IPR029062">
    <property type="entry name" value="Class_I_gatase-like"/>
</dbReference>
<evidence type="ECO:0000256" key="4">
    <source>
        <dbReference type="ARBA" id="ARBA00022741"/>
    </source>
</evidence>
<dbReference type="Gene3D" id="3.40.50.300">
    <property type="entry name" value="P-loop containing nucleotide triphosphate hydrolases"/>
    <property type="match status" value="1"/>
</dbReference>
<comment type="miscellaneous">
    <text evidence="8">The a and c carboxylates of cobyrinate and Ni-sirohydrochlorin are activated for nucleophilic attack via formation of a phosphorylated intermediate by ATP. CbiA catalyzes first the amidation of the c-carboxylate, and then that of the a-carboxylate.</text>
</comment>
<dbReference type="SUPFAM" id="SSF52317">
    <property type="entry name" value="Class I glutamine amidotransferase-like"/>
    <property type="match status" value="1"/>
</dbReference>
<dbReference type="EC" id="6.3.5.12" evidence="8"/>
<keyword evidence="2 8" id="KW-0169">Cobalamin biosynthesis</keyword>
<dbReference type="Pfam" id="PF01656">
    <property type="entry name" value="CbiA"/>
    <property type="match status" value="1"/>
</dbReference>
<comment type="domain">
    <text evidence="8">Comprises of two domains. The C-terminal domain contains the binding site for glutamine and catalyzes the hydrolysis of this substrate to glutamate and ammonia. The N-terminal domain is anticipated to bind ATP, and cobyrinate or Ni-sirohydrochlorin, and catalyzes the ultimate synthesis of the diamide product. The ammonia produced via the glutaminase domain is probably translocated to the adjacent domain via a molecular tunnel, where it reacts with an activated intermediate.</text>
</comment>
<dbReference type="GO" id="GO:0005524">
    <property type="term" value="F:ATP binding"/>
    <property type="evidence" value="ECO:0007669"/>
    <property type="project" value="UniProtKB-UniRule"/>
</dbReference>
<dbReference type="PROSITE" id="PS51274">
    <property type="entry name" value="GATASE_COBBQ"/>
    <property type="match status" value="1"/>
</dbReference>
<protein>
    <recommendedName>
        <fullName evidence="8">Cobyrinate a,c-diamide synthase</fullName>
        <ecNumber evidence="8">6.3.5.11</ecNumber>
    </recommendedName>
    <alternativeName>
        <fullName evidence="8">Cobyrinic acid a,c-diamide synthetase</fullName>
    </alternativeName>
    <alternativeName>
        <fullName evidence="8">Ni-sirohydrochlorin a,c-diamide synthase</fullName>
        <ecNumber evidence="8">6.3.5.12</ecNumber>
    </alternativeName>
    <alternativeName>
        <fullName evidence="8">Ni-sirohydrochlorin a,c-diamide synthetase</fullName>
    </alternativeName>
</protein>
<evidence type="ECO:0000256" key="1">
    <source>
        <dbReference type="ARBA" id="ARBA00001946"/>
    </source>
</evidence>
<dbReference type="NCBIfam" id="NF002204">
    <property type="entry name" value="PRK01077.1"/>
    <property type="match status" value="1"/>
</dbReference>
<evidence type="ECO:0000256" key="7">
    <source>
        <dbReference type="ARBA" id="ARBA00022962"/>
    </source>
</evidence>
<dbReference type="GO" id="GO:0015948">
    <property type="term" value="P:methanogenesis"/>
    <property type="evidence" value="ECO:0007669"/>
    <property type="project" value="UniProtKB-KW"/>
</dbReference>
<keyword evidence="3 8" id="KW-0436">Ligase</keyword>
<keyword evidence="4 8" id="KW-0547">Nucleotide-binding</keyword>
<accession>D7E8C3</accession>
<dbReference type="InterPro" id="IPR004484">
    <property type="entry name" value="CbiA/CobB_synth"/>
</dbReference>
<dbReference type="SUPFAM" id="SSF52540">
    <property type="entry name" value="P-loop containing nucleoside triphosphate hydrolases"/>
    <property type="match status" value="1"/>
</dbReference>
<dbReference type="HAMAP" id="MF_00027">
    <property type="entry name" value="CobB_CbiA"/>
    <property type="match status" value="1"/>
</dbReference>
<feature type="domain" description="CobQ/CobB/MinD/ParA nucleotide binding" evidence="9">
    <location>
        <begin position="20"/>
        <end position="200"/>
    </location>
</feature>
<dbReference type="RefSeq" id="WP_013194033.1">
    <property type="nucleotide sequence ID" value="NC_014253.1"/>
</dbReference>
<name>D7E8C3_METEZ</name>
<evidence type="ECO:0000256" key="8">
    <source>
        <dbReference type="HAMAP-Rule" id="MF_00027"/>
    </source>
</evidence>
<comment type="catalytic activity">
    <reaction evidence="8">
        <text>Ni-sirohydrochlorin + 2 L-glutamine + 2 ATP + 2 H2O = Ni-sirohydrochlorin a,c-diamide + 2 L-glutamate + 2 ADP + 2 phosphate + 2 H(+)</text>
        <dbReference type="Rhea" id="RHEA:52896"/>
        <dbReference type="ChEBI" id="CHEBI:15377"/>
        <dbReference type="ChEBI" id="CHEBI:15378"/>
        <dbReference type="ChEBI" id="CHEBI:29985"/>
        <dbReference type="ChEBI" id="CHEBI:30616"/>
        <dbReference type="ChEBI" id="CHEBI:43474"/>
        <dbReference type="ChEBI" id="CHEBI:58359"/>
        <dbReference type="ChEBI" id="CHEBI:136841"/>
        <dbReference type="ChEBI" id="CHEBI:136887"/>
        <dbReference type="ChEBI" id="CHEBI:456216"/>
        <dbReference type="EC" id="6.3.5.12"/>
    </reaction>
</comment>
<comment type="function">
    <text evidence="8">Catalyzes the ATP-dependent amidation of the two carboxylate groups at positions a and c of cobyrinate, using either L-glutamine or ammonia as the nitrogen source. Involved in the biosynthesis of the unique nickel-containing tetrapyrrole coenzyme F430, the prosthetic group of methyl-coenzyme M reductase (MCR), which plays a key role in methanogenesis and anaerobic methane oxidation. Catalyzes the ATP-dependent amidation of the two carboxylate groups at positions a and c of Ni-sirohydrochlorin, using L-glutamine or ammonia as the nitrogen source.</text>
</comment>
<evidence type="ECO:0000313" key="11">
    <source>
        <dbReference type="EMBL" id="ADI73465.1"/>
    </source>
</evidence>
<keyword evidence="7 8" id="KW-0315">Glutamine amidotransferase</keyword>
<dbReference type="HOGENOM" id="CLU_022752_2_0_2"/>
<dbReference type="CDD" id="cd03130">
    <property type="entry name" value="GATase1_CobB"/>
    <property type="match status" value="1"/>
</dbReference>
<dbReference type="UniPathway" id="UPA00148">
    <property type="reaction ID" value="UER00231"/>
</dbReference>
<evidence type="ECO:0000259" key="9">
    <source>
        <dbReference type="Pfam" id="PF01656"/>
    </source>
</evidence>
<feature type="active site" description="Nucleophile" evidence="8">
    <location>
        <position position="351"/>
    </location>
</feature>
<dbReference type="AlphaFoldDB" id="D7E8C3"/>
<dbReference type="EC" id="6.3.5.11" evidence="8"/>
<dbReference type="EMBL" id="CP002069">
    <property type="protein sequence ID" value="ADI73465.1"/>
    <property type="molecule type" value="Genomic_DNA"/>
</dbReference>
<evidence type="ECO:0000256" key="3">
    <source>
        <dbReference type="ARBA" id="ARBA00022598"/>
    </source>
</evidence>
<keyword evidence="6 8" id="KW-0460">Magnesium</keyword>
<dbReference type="OrthoDB" id="8896at2157"/>
<dbReference type="InterPro" id="IPR002586">
    <property type="entry name" value="CobQ/CobB/MinD/ParA_Nub-bd_dom"/>
</dbReference>
<keyword evidence="12" id="KW-1185">Reference proteome</keyword>
<evidence type="ECO:0000256" key="2">
    <source>
        <dbReference type="ARBA" id="ARBA00022573"/>
    </source>
</evidence>
<dbReference type="Gene3D" id="3.40.50.880">
    <property type="match status" value="1"/>
</dbReference>
<feature type="site" description="Increases nucleophilicity of active site Cys" evidence="8">
    <location>
        <position position="468"/>
    </location>
</feature>
<sequence>MSQQKNDKNRIKIPMPRVLLAADRSSSGKTTITSGLLAALTFQGYRPQPFKVGLDYIDPSYHSEITGIKARNLDGYLMDDDKILDVFTHAFESEKADLAVIEGVRGLFEGLESFSDTGSTAQIAKTLDCPVVLIINARSITRSAAAIVNGYVNFDPDVNIAGVILNNIGGGRHAKKAKDAIEYYTGVPVLGIIPRDDSMQISMRHLGLVPAIEGRQKDSEFRKRIYSIESIIKENVDIEKIIEISHNASPVEKPEYTLFKPNQINYKPTIGIALDEAFNFYYHNNIELLELEGARIKYFSPIHDAHLPKVDGLYIGGGYPELFGDELESNESIRNDIKEASGQGLPIYAECGGLMYLTEKMTTGVQNKHKGKYHMAEMQESTYNMVGALPGHTLMGHTRVVSYNIGMFKCDSVIGKAGNSFRGHEFHHSEITNLPSNSNFAIKLSRGTGIVSGWDGLTVNNTMGSYAHLEAVSYEAFASSFVDCIFRSDNF</sequence>
<keyword evidence="5 8" id="KW-0067">ATP-binding</keyword>
<dbReference type="PANTHER" id="PTHR43873">
    <property type="entry name" value="COBYRINATE A,C-DIAMIDE SYNTHASE"/>
    <property type="match status" value="1"/>
</dbReference>
<dbReference type="KEGG" id="mev:Metev_0554"/>
<dbReference type="InterPro" id="IPR027417">
    <property type="entry name" value="P-loop_NTPase"/>
</dbReference>
<gene>
    <name evidence="8" type="primary">cbiA</name>
    <name evidence="8" type="synonym">cfbB</name>
    <name evidence="11" type="ordered locus">Metev_0554</name>
</gene>
<feature type="domain" description="CobB/CobQ-like glutamine amidotransferase" evidence="10">
    <location>
        <begin position="269"/>
        <end position="470"/>
    </location>
</feature>
<dbReference type="STRING" id="644295.Metev_0554"/>